<feature type="domain" description="Rhodopsin" evidence="7">
    <location>
        <begin position="34"/>
        <end position="258"/>
    </location>
</feature>
<protein>
    <submittedName>
        <fullName evidence="8">CFEM domain-containing protein</fullName>
    </submittedName>
</protein>
<evidence type="ECO:0000256" key="5">
    <source>
        <dbReference type="ARBA" id="ARBA00038359"/>
    </source>
</evidence>
<sequence>MTVMLKHFTVEQKQAYVLVATTTGLVLAYTTYLARLYARFTFNKKLYREDWWMGAGICVTSELSVGLGHNIKDVSKPDLEQFMLRMQQPTLFCIKTSIILFYIRIFDTPRFKLAALILWIYTLLWAIGVWFATLFECRPISFFWNKNQAGGSCIKDPLITIGLPSGVSSCIGDLVILALPIPMLRKLQLNPKKKAGLMGIFLVGLVVVCISFIRWVALLGTHENITSSQVEAGVWTSLEGSIGIMCANLPALAQLCRRWLSASRSVQGNEAQGWSETLTIGSAQKRRKPGQSRRFSMIDSQDGSQIELANRVQIAHGAAEARAQSGSSDRIHVQTDLAVEYCQVPRQRALS</sequence>
<evidence type="ECO:0000313" key="8">
    <source>
        <dbReference type="EMBL" id="EGX97259.1"/>
    </source>
</evidence>
<evidence type="ECO:0000256" key="6">
    <source>
        <dbReference type="SAM" id="Phobius"/>
    </source>
</evidence>
<gene>
    <name evidence="8" type="ORF">CCM_01919</name>
</gene>
<dbReference type="GO" id="GO:0016020">
    <property type="term" value="C:membrane"/>
    <property type="evidence" value="ECO:0007669"/>
    <property type="project" value="UniProtKB-SubCell"/>
</dbReference>
<evidence type="ECO:0000256" key="4">
    <source>
        <dbReference type="ARBA" id="ARBA00023136"/>
    </source>
</evidence>
<evidence type="ECO:0000256" key="3">
    <source>
        <dbReference type="ARBA" id="ARBA00022989"/>
    </source>
</evidence>
<dbReference type="Pfam" id="PF20684">
    <property type="entry name" value="Fung_rhodopsin"/>
    <property type="match status" value="1"/>
</dbReference>
<dbReference type="PANTHER" id="PTHR33048">
    <property type="entry name" value="PTH11-LIKE INTEGRAL MEMBRANE PROTEIN (AFU_ORTHOLOGUE AFUA_5G11245)"/>
    <property type="match status" value="1"/>
</dbReference>
<proteinExistence type="inferred from homology"/>
<name>G3J2Y0_CORMM</name>
<feature type="transmembrane region" description="Helical" evidence="6">
    <location>
        <begin position="113"/>
        <end position="135"/>
    </location>
</feature>
<keyword evidence="3 6" id="KW-1133">Transmembrane helix</keyword>
<keyword evidence="4 6" id="KW-0472">Membrane</keyword>
<evidence type="ECO:0000256" key="2">
    <source>
        <dbReference type="ARBA" id="ARBA00022692"/>
    </source>
</evidence>
<dbReference type="VEuPathDB" id="FungiDB:CCM_01919"/>
<dbReference type="KEGG" id="cmt:CCM_01919"/>
<dbReference type="HOGENOM" id="CLU_028200_0_1_1"/>
<comment type="similarity">
    <text evidence="5">Belongs to the SAT4 family.</text>
</comment>
<dbReference type="InterPro" id="IPR052337">
    <property type="entry name" value="SAT4-like"/>
</dbReference>
<dbReference type="PANTHER" id="PTHR33048:SF47">
    <property type="entry name" value="INTEGRAL MEMBRANE PROTEIN-RELATED"/>
    <property type="match status" value="1"/>
</dbReference>
<organism evidence="8 9">
    <name type="scientific">Cordyceps militaris (strain CM01)</name>
    <name type="common">Caterpillar fungus</name>
    <dbReference type="NCBI Taxonomy" id="983644"/>
    <lineage>
        <taxon>Eukaryota</taxon>
        <taxon>Fungi</taxon>
        <taxon>Dikarya</taxon>
        <taxon>Ascomycota</taxon>
        <taxon>Pezizomycotina</taxon>
        <taxon>Sordariomycetes</taxon>
        <taxon>Hypocreomycetidae</taxon>
        <taxon>Hypocreales</taxon>
        <taxon>Cordycipitaceae</taxon>
        <taxon>Cordyceps</taxon>
    </lineage>
</organism>
<accession>G3J2Y0</accession>
<dbReference type="InterPro" id="IPR049326">
    <property type="entry name" value="Rhodopsin_dom_fungi"/>
</dbReference>
<dbReference type="RefSeq" id="XP_006667136.1">
    <property type="nucleotide sequence ID" value="XM_006667073.1"/>
</dbReference>
<comment type="subcellular location">
    <subcellularLocation>
        <location evidence="1">Membrane</location>
        <topology evidence="1">Multi-pass membrane protein</topology>
    </subcellularLocation>
</comment>
<evidence type="ECO:0000313" key="9">
    <source>
        <dbReference type="Proteomes" id="UP000001610"/>
    </source>
</evidence>
<feature type="transmembrane region" description="Helical" evidence="6">
    <location>
        <begin position="15"/>
        <end position="38"/>
    </location>
</feature>
<dbReference type="eggNOG" id="ENOG502SKHN">
    <property type="taxonomic scope" value="Eukaryota"/>
</dbReference>
<feature type="transmembrane region" description="Helical" evidence="6">
    <location>
        <begin position="196"/>
        <end position="217"/>
    </location>
</feature>
<keyword evidence="2 6" id="KW-0812">Transmembrane</keyword>
<feature type="transmembrane region" description="Helical" evidence="6">
    <location>
        <begin position="166"/>
        <end position="184"/>
    </location>
</feature>
<keyword evidence="9" id="KW-1185">Reference proteome</keyword>
<reference evidence="8 9" key="1">
    <citation type="journal article" date="2011" name="Genome Biol.">
        <title>Genome sequence of the insect pathogenic fungus Cordyceps militaris, a valued traditional Chinese medicine.</title>
        <authorList>
            <person name="Zheng P."/>
            <person name="Xia Y."/>
            <person name="Xiao G."/>
            <person name="Xiong C."/>
            <person name="Hu X."/>
            <person name="Zhang S."/>
            <person name="Zheng H."/>
            <person name="Huang Y."/>
            <person name="Zhou Y."/>
            <person name="Wang S."/>
            <person name="Zhao G.P."/>
            <person name="Liu X."/>
            <person name="St Leger R.J."/>
            <person name="Wang C."/>
        </authorList>
    </citation>
    <scope>NUCLEOTIDE SEQUENCE [LARGE SCALE GENOMIC DNA]</scope>
    <source>
        <strain evidence="8 9">CM01</strain>
    </source>
</reference>
<evidence type="ECO:0000256" key="1">
    <source>
        <dbReference type="ARBA" id="ARBA00004141"/>
    </source>
</evidence>
<dbReference type="OMA" id="FECRPIS"/>
<dbReference type="InParanoid" id="G3J2Y0"/>
<dbReference type="Proteomes" id="UP000001610">
    <property type="component" value="Unassembled WGS sequence"/>
</dbReference>
<evidence type="ECO:0000259" key="7">
    <source>
        <dbReference type="Pfam" id="PF20684"/>
    </source>
</evidence>
<dbReference type="OrthoDB" id="4869750at2759"/>
<dbReference type="EMBL" id="JH126399">
    <property type="protein sequence ID" value="EGX97259.1"/>
    <property type="molecule type" value="Genomic_DNA"/>
</dbReference>
<dbReference type="AlphaFoldDB" id="G3J2Y0"/>
<dbReference type="GeneID" id="18163948"/>